<name>A0A9Q0RHQ9_ANAIG</name>
<protein>
    <submittedName>
        <fullName evidence="1">Uncharacterized protein</fullName>
    </submittedName>
</protein>
<dbReference type="EMBL" id="JAPDFW010000011">
    <property type="protein sequence ID" value="KAJ5080409.1"/>
    <property type="molecule type" value="Genomic_DNA"/>
</dbReference>
<dbReference type="AlphaFoldDB" id="A0A9Q0RHQ9"/>
<proteinExistence type="predicted"/>
<comment type="caution">
    <text evidence="1">The sequence shown here is derived from an EMBL/GenBank/DDBJ whole genome shotgun (WGS) entry which is preliminary data.</text>
</comment>
<evidence type="ECO:0000313" key="1">
    <source>
        <dbReference type="EMBL" id="KAJ5080409.1"/>
    </source>
</evidence>
<reference evidence="1" key="1">
    <citation type="submission" date="2022-10" db="EMBL/GenBank/DDBJ databases">
        <title>Novel sulphate-reducing endosymbionts in the free-living metamonad Anaeramoeba.</title>
        <authorList>
            <person name="Jerlstrom-Hultqvist J."/>
            <person name="Cepicka I."/>
            <person name="Gallot-Lavallee L."/>
            <person name="Salas-Leiva D."/>
            <person name="Curtis B.A."/>
            <person name="Zahonova K."/>
            <person name="Pipaliya S."/>
            <person name="Dacks J."/>
            <person name="Roger A.J."/>
        </authorList>
    </citation>
    <scope>NUCLEOTIDE SEQUENCE</scope>
    <source>
        <strain evidence="1">BMAN</strain>
    </source>
</reference>
<gene>
    <name evidence="1" type="ORF">M0811_03894</name>
</gene>
<sequence length="88" mass="10538">MNKKKKKEILFFGSNQKPKLIKNEPDEIKKPIKMKMKMKNKFEKEKQIKQISTSDYSTIFLFENGKAIEYSKHSKNPQKSKLKKIFKK</sequence>
<evidence type="ECO:0000313" key="2">
    <source>
        <dbReference type="Proteomes" id="UP001149090"/>
    </source>
</evidence>
<keyword evidence="2" id="KW-1185">Reference proteome</keyword>
<dbReference type="Proteomes" id="UP001149090">
    <property type="component" value="Unassembled WGS sequence"/>
</dbReference>
<organism evidence="1 2">
    <name type="scientific">Anaeramoeba ignava</name>
    <name type="common">Anaerobic marine amoeba</name>
    <dbReference type="NCBI Taxonomy" id="1746090"/>
    <lineage>
        <taxon>Eukaryota</taxon>
        <taxon>Metamonada</taxon>
        <taxon>Anaeramoebidae</taxon>
        <taxon>Anaeramoeba</taxon>
    </lineage>
</organism>
<accession>A0A9Q0RHQ9</accession>